<dbReference type="EMBL" id="JAVRJZ010000013">
    <property type="protein sequence ID" value="KAK2714052.1"/>
    <property type="molecule type" value="Genomic_DNA"/>
</dbReference>
<dbReference type="GO" id="GO:0033735">
    <property type="term" value="F:aspartate dehydrogenase [NAD(P)+] activity"/>
    <property type="evidence" value="ECO:0007669"/>
    <property type="project" value="InterPro"/>
</dbReference>
<keyword evidence="6" id="KW-1185">Reference proteome</keyword>
<comment type="caution">
    <text evidence="5">The sequence shown here is derived from an EMBL/GenBank/DDBJ whole genome shotgun (WGS) entry which is preliminary data.</text>
</comment>
<accession>A0AA88I2C9</accession>
<dbReference type="InterPro" id="IPR005106">
    <property type="entry name" value="Asp/hSer_DH_NAD-bd"/>
</dbReference>
<protein>
    <recommendedName>
        <fullName evidence="2">Aspartate dehydrogenase domain-containing protein</fullName>
    </recommendedName>
</protein>
<dbReference type="SUPFAM" id="SSF55347">
    <property type="entry name" value="Glyceraldehyde-3-phosphate dehydrogenase-like, C-terminal domain"/>
    <property type="match status" value="1"/>
</dbReference>
<feature type="domain" description="Aspartate dehydrogenase" evidence="3">
    <location>
        <begin position="192"/>
        <end position="279"/>
    </location>
</feature>
<sequence>MSMRKPVYSVYHSNKISSVHCLGLTKGEKMKIGILGFGHIGQYLYEHLSKNQDYQIVFVWNRTKEKIICVPQELILDDIDAVSEQDVELIIEVAHPDITKTFGEKFLDNCSYFIGSPTALANAETYKRLKTASERSGNPVYVPCGALWGAEDIARMARAGTLKGLEITMKKHPSSFKLEGDLKHINDEVKEGSKVLYEGSIRDLCPLAPNNVNTMAAAAIAAGDLGFDAIGRLVSDSSIPDWHIIEVKAIGPTIEGKQFEVITTRKNPAARGAVTGTATFGSFLSSVMAAKGKSSGFHVC</sequence>
<dbReference type="Pfam" id="PF03447">
    <property type="entry name" value="NAD_binding_3"/>
    <property type="match status" value="1"/>
</dbReference>
<evidence type="ECO:0000256" key="2">
    <source>
        <dbReference type="ARBA" id="ARBA00020169"/>
    </source>
</evidence>
<name>A0AA88I2C9_ARTSF</name>
<evidence type="ECO:0000313" key="6">
    <source>
        <dbReference type="Proteomes" id="UP001187531"/>
    </source>
</evidence>
<dbReference type="AlphaFoldDB" id="A0AA88I2C9"/>
<dbReference type="Gene3D" id="3.40.50.720">
    <property type="entry name" value="NAD(P)-binding Rossmann-like Domain"/>
    <property type="match status" value="1"/>
</dbReference>
<dbReference type="Proteomes" id="UP001187531">
    <property type="component" value="Unassembled WGS sequence"/>
</dbReference>
<comment type="similarity">
    <text evidence="1">Belongs to the L-aspartate dehydrogenase family.</text>
</comment>
<evidence type="ECO:0000313" key="5">
    <source>
        <dbReference type="EMBL" id="KAK2714052.1"/>
    </source>
</evidence>
<dbReference type="PANTHER" id="PTHR31873:SF6">
    <property type="entry name" value="ASPARTATE DEHYDROGENASE DOMAIN-CONTAINING PROTEIN"/>
    <property type="match status" value="1"/>
</dbReference>
<evidence type="ECO:0000256" key="1">
    <source>
        <dbReference type="ARBA" id="ARBA00008331"/>
    </source>
</evidence>
<reference evidence="5" key="1">
    <citation type="submission" date="2023-07" db="EMBL/GenBank/DDBJ databases">
        <title>Chromosome-level genome assembly of Artemia franciscana.</title>
        <authorList>
            <person name="Jo E."/>
        </authorList>
    </citation>
    <scope>NUCLEOTIDE SEQUENCE</scope>
    <source>
        <tissue evidence="5">Whole body</tissue>
    </source>
</reference>
<dbReference type="Gene3D" id="3.30.360.10">
    <property type="entry name" value="Dihydrodipicolinate Reductase, domain 2"/>
    <property type="match status" value="1"/>
</dbReference>
<dbReference type="InterPro" id="IPR036291">
    <property type="entry name" value="NAD(P)-bd_dom_sf"/>
</dbReference>
<evidence type="ECO:0000259" key="4">
    <source>
        <dbReference type="Pfam" id="PF03447"/>
    </source>
</evidence>
<dbReference type="SUPFAM" id="SSF51735">
    <property type="entry name" value="NAD(P)-binding Rossmann-fold domains"/>
    <property type="match status" value="1"/>
</dbReference>
<dbReference type="GO" id="GO:0050661">
    <property type="term" value="F:NADP binding"/>
    <property type="evidence" value="ECO:0007669"/>
    <property type="project" value="InterPro"/>
</dbReference>
<gene>
    <name evidence="5" type="ORF">QYM36_008596</name>
</gene>
<organism evidence="5 6">
    <name type="scientific">Artemia franciscana</name>
    <name type="common">Brine shrimp</name>
    <name type="synonym">Artemia sanfranciscana</name>
    <dbReference type="NCBI Taxonomy" id="6661"/>
    <lineage>
        <taxon>Eukaryota</taxon>
        <taxon>Metazoa</taxon>
        <taxon>Ecdysozoa</taxon>
        <taxon>Arthropoda</taxon>
        <taxon>Crustacea</taxon>
        <taxon>Branchiopoda</taxon>
        <taxon>Anostraca</taxon>
        <taxon>Artemiidae</taxon>
        <taxon>Artemia</taxon>
    </lineage>
</organism>
<proteinExistence type="inferred from homology"/>
<dbReference type="GO" id="GO:0009435">
    <property type="term" value="P:NAD+ biosynthetic process"/>
    <property type="evidence" value="ECO:0007669"/>
    <property type="project" value="InterPro"/>
</dbReference>
<evidence type="ECO:0000259" key="3">
    <source>
        <dbReference type="Pfam" id="PF01958"/>
    </source>
</evidence>
<dbReference type="Pfam" id="PF01958">
    <property type="entry name" value="Asp_DH_C"/>
    <property type="match status" value="1"/>
</dbReference>
<dbReference type="InterPro" id="IPR002811">
    <property type="entry name" value="Asp_DH"/>
</dbReference>
<feature type="domain" description="Aspartate/homoserine dehydrogenase NAD-binding" evidence="4">
    <location>
        <begin position="36"/>
        <end position="143"/>
    </location>
</feature>
<dbReference type="PANTHER" id="PTHR31873">
    <property type="entry name" value="L-ASPARTATE DEHYDROGENASE-RELATED"/>
    <property type="match status" value="1"/>
</dbReference>